<dbReference type="InterPro" id="IPR001810">
    <property type="entry name" value="F-box_dom"/>
</dbReference>
<dbReference type="OrthoDB" id="63379at2759"/>
<sequence>MNWLKSFKMEIRMDFMNWPDQHPSLKILGSLEDPADLVRVSSVCRSWRHFVIANGLCKRLCLRIFPHFLRVDCVIEPSCGIEKPSEFGCSKFVEWETLKREHKTYAFLAQGCLSFPLRECILDAISASSTDNYPVESIRNTLQLGDNSEGRAS</sequence>
<evidence type="ECO:0000259" key="1">
    <source>
        <dbReference type="Pfam" id="PF12937"/>
    </source>
</evidence>
<feature type="domain" description="F-box" evidence="1">
    <location>
        <begin position="25"/>
        <end position="63"/>
    </location>
</feature>
<name>A0A835N7Z4_9ROSI</name>
<dbReference type="PANTHER" id="PTHR39741">
    <property type="entry name" value="F-BOX DOMAIN CONTAINING PROTEIN, EXPRESSED"/>
    <property type="match status" value="1"/>
</dbReference>
<dbReference type="SUPFAM" id="SSF81383">
    <property type="entry name" value="F-box domain"/>
    <property type="match status" value="1"/>
</dbReference>
<gene>
    <name evidence="2" type="ORF">SADUNF_Sadunf02G0128400</name>
</gene>
<evidence type="ECO:0000313" key="2">
    <source>
        <dbReference type="EMBL" id="KAF9687778.1"/>
    </source>
</evidence>
<dbReference type="Gene3D" id="1.20.1280.50">
    <property type="match status" value="1"/>
</dbReference>
<keyword evidence="3" id="KW-1185">Reference proteome</keyword>
<accession>A0A835N7Z4</accession>
<dbReference type="AlphaFoldDB" id="A0A835N7Z4"/>
<dbReference type="InterPro" id="IPR055336">
    <property type="entry name" value="At4g00755-like"/>
</dbReference>
<protein>
    <recommendedName>
        <fullName evidence="1">F-box domain-containing protein</fullName>
    </recommendedName>
</protein>
<dbReference type="Pfam" id="PF12937">
    <property type="entry name" value="F-box-like"/>
    <property type="match status" value="1"/>
</dbReference>
<dbReference type="InterPro" id="IPR036047">
    <property type="entry name" value="F-box-like_dom_sf"/>
</dbReference>
<organism evidence="2 3">
    <name type="scientific">Salix dunnii</name>
    <dbReference type="NCBI Taxonomy" id="1413687"/>
    <lineage>
        <taxon>Eukaryota</taxon>
        <taxon>Viridiplantae</taxon>
        <taxon>Streptophyta</taxon>
        <taxon>Embryophyta</taxon>
        <taxon>Tracheophyta</taxon>
        <taxon>Spermatophyta</taxon>
        <taxon>Magnoliopsida</taxon>
        <taxon>eudicotyledons</taxon>
        <taxon>Gunneridae</taxon>
        <taxon>Pentapetalae</taxon>
        <taxon>rosids</taxon>
        <taxon>fabids</taxon>
        <taxon>Malpighiales</taxon>
        <taxon>Salicaceae</taxon>
        <taxon>Saliceae</taxon>
        <taxon>Salix</taxon>
    </lineage>
</organism>
<dbReference type="PANTHER" id="PTHR39741:SF14">
    <property type="entry name" value="F-BOX DOMAIN-CONTAINING PROTEIN"/>
    <property type="match status" value="1"/>
</dbReference>
<dbReference type="Proteomes" id="UP000657918">
    <property type="component" value="Unassembled WGS sequence"/>
</dbReference>
<comment type="caution">
    <text evidence="2">The sequence shown here is derived from an EMBL/GenBank/DDBJ whole genome shotgun (WGS) entry which is preliminary data.</text>
</comment>
<evidence type="ECO:0000313" key="3">
    <source>
        <dbReference type="Proteomes" id="UP000657918"/>
    </source>
</evidence>
<dbReference type="EMBL" id="JADGMS010000002">
    <property type="protein sequence ID" value="KAF9687778.1"/>
    <property type="molecule type" value="Genomic_DNA"/>
</dbReference>
<reference evidence="2 3" key="1">
    <citation type="submission" date="2020-10" db="EMBL/GenBank/DDBJ databases">
        <title>Plant Genome Project.</title>
        <authorList>
            <person name="Zhang R.-G."/>
        </authorList>
    </citation>
    <scope>NUCLEOTIDE SEQUENCE [LARGE SCALE GENOMIC DNA]</scope>
    <source>
        <strain evidence="2">FAFU-HL-1</strain>
        <tissue evidence="2">Leaf</tissue>
    </source>
</reference>
<proteinExistence type="predicted"/>